<organism evidence="2 3">
    <name type="scientific">Bifidobacterium bohemicum DSM 22767</name>
    <dbReference type="NCBI Taxonomy" id="1437606"/>
    <lineage>
        <taxon>Bacteria</taxon>
        <taxon>Bacillati</taxon>
        <taxon>Actinomycetota</taxon>
        <taxon>Actinomycetes</taxon>
        <taxon>Bifidobacteriales</taxon>
        <taxon>Bifidobacteriaceae</taxon>
        <taxon>Bifidobacterium</taxon>
    </lineage>
</organism>
<sequence length="187" mass="21020">MKMPNFLQKKNNRVQSLVSPSADPETDAGCLQANIRTKLERAPHYLHQVQNNHGVVAQQSRVPTSCRVAIFGTMNDDRIDISTLPSIWMRIRRFRTLPNAGARHRTKIPQHIAGKRPRSYSQYSVTDGVCGNIRYTGAGKRWGSTETRHAHPATSRFRTRKPGVDIHPPPGSHAEKDKHDNAVKTSN</sequence>
<protein>
    <submittedName>
        <fullName evidence="2">Uncharacterized protein</fullName>
    </submittedName>
</protein>
<name>A0A086ZKF2_9BIFI</name>
<accession>A0A086ZKF2</accession>
<dbReference type="AlphaFoldDB" id="A0A086ZKF2"/>
<evidence type="ECO:0000313" key="2">
    <source>
        <dbReference type="EMBL" id="KFI47002.1"/>
    </source>
</evidence>
<keyword evidence="3" id="KW-1185">Reference proteome</keyword>
<dbReference type="Proteomes" id="UP000029096">
    <property type="component" value="Unassembled WGS sequence"/>
</dbReference>
<reference evidence="2 3" key="1">
    <citation type="submission" date="2014-03" db="EMBL/GenBank/DDBJ databases">
        <title>Genomics of Bifidobacteria.</title>
        <authorList>
            <person name="Ventura M."/>
            <person name="Milani C."/>
            <person name="Lugli G.A."/>
        </authorList>
    </citation>
    <scope>NUCLEOTIDE SEQUENCE [LARGE SCALE GENOMIC DNA]</scope>
    <source>
        <strain evidence="2 3">DSM 22767</strain>
    </source>
</reference>
<feature type="region of interest" description="Disordered" evidence="1">
    <location>
        <begin position="1"/>
        <end position="28"/>
    </location>
</feature>
<evidence type="ECO:0000313" key="3">
    <source>
        <dbReference type="Proteomes" id="UP000029096"/>
    </source>
</evidence>
<dbReference type="EMBL" id="JGYP01000001">
    <property type="protein sequence ID" value="KFI47002.1"/>
    <property type="molecule type" value="Genomic_DNA"/>
</dbReference>
<proteinExistence type="predicted"/>
<comment type="caution">
    <text evidence="2">The sequence shown here is derived from an EMBL/GenBank/DDBJ whole genome shotgun (WGS) entry which is preliminary data.</text>
</comment>
<feature type="region of interest" description="Disordered" evidence="1">
    <location>
        <begin position="139"/>
        <end position="187"/>
    </location>
</feature>
<evidence type="ECO:0000256" key="1">
    <source>
        <dbReference type="SAM" id="MobiDB-lite"/>
    </source>
</evidence>
<feature type="compositionally biased region" description="Basic and acidic residues" evidence="1">
    <location>
        <begin position="173"/>
        <end position="187"/>
    </location>
</feature>
<gene>
    <name evidence="2" type="ORF">BBOH_0477</name>
</gene>